<name>A0A7X4KIH8_9BURK</name>
<dbReference type="Proteomes" id="UP000469734">
    <property type="component" value="Unassembled WGS sequence"/>
</dbReference>
<dbReference type="Pfam" id="PF13503">
    <property type="entry name" value="DUF4123"/>
    <property type="match status" value="1"/>
</dbReference>
<evidence type="ECO:0000313" key="3">
    <source>
        <dbReference type="Proteomes" id="UP000469734"/>
    </source>
</evidence>
<dbReference type="AlphaFoldDB" id="A0A7X4KIH8"/>
<gene>
    <name evidence="2" type="ORF">GTP56_15125</name>
</gene>
<dbReference type="InterPro" id="IPR025391">
    <property type="entry name" value="DUF4123"/>
</dbReference>
<proteinExistence type="predicted"/>
<sequence>MYFATNPPLATLPAQIAQEFQQLCDASPSDAMQLFALVDGAFDEAFFQGRPPRALPRQSLYAGTALQGLGAAAPYLLTAPEGAEARLAWLSQQFADCGARPMLSILASVLNADELVQHLRPYLIAMTPDTVEWPVRWGDTRVLPTLLDALTEPERGQLLAPMARWWWPGRDGALLSWQGEATLPAPAGFDKMPIDDEVFAKLVDMSEADAVLANLYDSQPDLFRMDSPAQCHARVARHLRVASANGIHAAPARQQFSALALLLSDDFTQHAAMTDLLLRTRQGADYNDEISELPEVFWRTMER</sequence>
<evidence type="ECO:0000259" key="1">
    <source>
        <dbReference type="Pfam" id="PF13503"/>
    </source>
</evidence>
<feature type="domain" description="DUF4123" evidence="1">
    <location>
        <begin position="34"/>
        <end position="156"/>
    </location>
</feature>
<evidence type="ECO:0000313" key="2">
    <source>
        <dbReference type="EMBL" id="MYM73523.1"/>
    </source>
</evidence>
<protein>
    <submittedName>
        <fullName evidence="2">DUF4123 domain-containing protein</fullName>
    </submittedName>
</protein>
<organism evidence="2 3">
    <name type="scientific">Duganella margarita</name>
    <dbReference type="NCBI Taxonomy" id="2692170"/>
    <lineage>
        <taxon>Bacteria</taxon>
        <taxon>Pseudomonadati</taxon>
        <taxon>Pseudomonadota</taxon>
        <taxon>Betaproteobacteria</taxon>
        <taxon>Burkholderiales</taxon>
        <taxon>Oxalobacteraceae</taxon>
        <taxon>Telluria group</taxon>
        <taxon>Duganella</taxon>
    </lineage>
</organism>
<dbReference type="RefSeq" id="WP_161050667.1">
    <property type="nucleotide sequence ID" value="NZ_WWCR01000014.1"/>
</dbReference>
<reference evidence="2 3" key="1">
    <citation type="submission" date="2019-12" db="EMBL/GenBank/DDBJ databases">
        <title>Novel species isolated from a subtropical stream in China.</title>
        <authorList>
            <person name="Lu H."/>
        </authorList>
    </citation>
    <scope>NUCLEOTIDE SEQUENCE [LARGE SCALE GENOMIC DNA]</scope>
    <source>
        <strain evidence="2 3">FT134W</strain>
    </source>
</reference>
<accession>A0A7X4KIH8</accession>
<comment type="caution">
    <text evidence="2">The sequence shown here is derived from an EMBL/GenBank/DDBJ whole genome shotgun (WGS) entry which is preliminary data.</text>
</comment>
<dbReference type="EMBL" id="WWCR01000014">
    <property type="protein sequence ID" value="MYM73523.1"/>
    <property type="molecule type" value="Genomic_DNA"/>
</dbReference>